<proteinExistence type="predicted"/>
<name>A0A1G9FIQ6_9ACTN</name>
<sequence>MSRALLSALADPERLKLYASIVRFGDAAEAAAGKAGQKHLARLIKAGLIEPLPDGSFKADASVFQDALAAETQGEEQGVPKELRPFFTEGRLRSMPMRPAVRHELLAYLVRSLFEEAHPYTEPEVNQRFATVHDDSAMLRRYCVEGGLLRRTKDGASYQAA</sequence>
<dbReference type="OrthoDB" id="529288at2"/>
<dbReference type="Pfam" id="PF09860">
    <property type="entry name" value="DUF2087"/>
    <property type="match status" value="1"/>
</dbReference>
<evidence type="ECO:0000313" key="3">
    <source>
        <dbReference type="Proteomes" id="UP000199155"/>
    </source>
</evidence>
<evidence type="ECO:0000313" key="2">
    <source>
        <dbReference type="EMBL" id="SDK88280.1"/>
    </source>
</evidence>
<protein>
    <recommendedName>
        <fullName evidence="1">DUF2087 domain-containing protein</fullName>
    </recommendedName>
</protein>
<accession>A0A1G9FIQ6</accession>
<gene>
    <name evidence="2" type="ORF">SAMN05421806_113152</name>
</gene>
<dbReference type="RefSeq" id="WP_093614756.1">
    <property type="nucleotide sequence ID" value="NZ_FNFF01000013.1"/>
</dbReference>
<dbReference type="STRING" id="417292.SAMN05421806_113152"/>
<dbReference type="EMBL" id="FNFF01000013">
    <property type="protein sequence ID" value="SDK88280.1"/>
    <property type="molecule type" value="Genomic_DNA"/>
</dbReference>
<organism evidence="2 3">
    <name type="scientific">Streptomyces indicus</name>
    <dbReference type="NCBI Taxonomy" id="417292"/>
    <lineage>
        <taxon>Bacteria</taxon>
        <taxon>Bacillati</taxon>
        <taxon>Actinomycetota</taxon>
        <taxon>Actinomycetes</taxon>
        <taxon>Kitasatosporales</taxon>
        <taxon>Streptomycetaceae</taxon>
        <taxon>Streptomyces</taxon>
    </lineage>
</organism>
<dbReference type="Proteomes" id="UP000199155">
    <property type="component" value="Unassembled WGS sequence"/>
</dbReference>
<reference evidence="2 3" key="1">
    <citation type="submission" date="2016-10" db="EMBL/GenBank/DDBJ databases">
        <authorList>
            <person name="de Groot N.N."/>
        </authorList>
    </citation>
    <scope>NUCLEOTIDE SEQUENCE [LARGE SCALE GENOMIC DNA]</scope>
    <source>
        <strain evidence="2 3">CGMCC 4.5727</strain>
    </source>
</reference>
<feature type="domain" description="DUF2087" evidence="1">
    <location>
        <begin position="91"/>
        <end position="159"/>
    </location>
</feature>
<keyword evidence="3" id="KW-1185">Reference proteome</keyword>
<dbReference type="AlphaFoldDB" id="A0A1G9FIQ6"/>
<evidence type="ECO:0000259" key="1">
    <source>
        <dbReference type="Pfam" id="PF09860"/>
    </source>
</evidence>
<dbReference type="InterPro" id="IPR018656">
    <property type="entry name" value="DUF2087"/>
</dbReference>